<dbReference type="EMBL" id="BPQB01000008">
    <property type="protein sequence ID" value="GJE88007.1"/>
    <property type="molecule type" value="Genomic_DNA"/>
</dbReference>
<proteinExistence type="predicted"/>
<comment type="caution">
    <text evidence="2">The sequence shown here is derived from an EMBL/GenBank/DDBJ whole genome shotgun (WGS) entry which is preliminary data.</text>
</comment>
<evidence type="ECO:0000256" key="1">
    <source>
        <dbReference type="SAM" id="Phobius"/>
    </source>
</evidence>
<dbReference type="AlphaFoldDB" id="A0A9P3G4L8"/>
<name>A0A9P3G4L8_9APHY</name>
<sequence length="196" mass="21119">MQLIVGANQLLRVYALYGLDRRIAAFIALTAAAVVAISVWAVTMQKDSDAGMGCHLMISSDTADRLSIVWASLFVYNLLIFALMLIKAPKNRAQLAQAKRGSLVTIVYRDGVMYFAVVVCVQCADFISFYVFPPALKGALSTLASSISLTMMSRCILNLHEYDAQVRGVTGVSEMYSLGCPAPIAGASDCFGEQSV</sequence>
<reference evidence="2 3" key="1">
    <citation type="submission" date="2021-08" db="EMBL/GenBank/DDBJ databases">
        <title>Draft Genome Sequence of Phanerochaete sordida strain YK-624.</title>
        <authorList>
            <person name="Mori T."/>
            <person name="Dohra H."/>
            <person name="Suzuki T."/>
            <person name="Kawagishi H."/>
            <person name="Hirai H."/>
        </authorList>
    </citation>
    <scope>NUCLEOTIDE SEQUENCE [LARGE SCALE GENOMIC DNA]</scope>
    <source>
        <strain evidence="2 3">YK-624</strain>
    </source>
</reference>
<evidence type="ECO:0000313" key="2">
    <source>
        <dbReference type="EMBL" id="GJE88007.1"/>
    </source>
</evidence>
<dbReference type="Proteomes" id="UP000703269">
    <property type="component" value="Unassembled WGS sequence"/>
</dbReference>
<keyword evidence="3" id="KW-1185">Reference proteome</keyword>
<gene>
    <name evidence="2" type="ORF">PsYK624_040900</name>
</gene>
<feature type="transmembrane region" description="Helical" evidence="1">
    <location>
        <begin position="67"/>
        <end position="86"/>
    </location>
</feature>
<organism evidence="2 3">
    <name type="scientific">Phanerochaete sordida</name>
    <dbReference type="NCBI Taxonomy" id="48140"/>
    <lineage>
        <taxon>Eukaryota</taxon>
        <taxon>Fungi</taxon>
        <taxon>Dikarya</taxon>
        <taxon>Basidiomycota</taxon>
        <taxon>Agaricomycotina</taxon>
        <taxon>Agaricomycetes</taxon>
        <taxon>Polyporales</taxon>
        <taxon>Phanerochaetaceae</taxon>
        <taxon>Phanerochaete</taxon>
    </lineage>
</organism>
<keyword evidence="1" id="KW-0472">Membrane</keyword>
<feature type="transmembrane region" description="Helical" evidence="1">
    <location>
        <begin position="107"/>
        <end position="132"/>
    </location>
</feature>
<accession>A0A9P3G4L8</accession>
<keyword evidence="1" id="KW-1133">Transmembrane helix</keyword>
<protein>
    <submittedName>
        <fullName evidence="2">Uncharacterized protein</fullName>
    </submittedName>
</protein>
<keyword evidence="1" id="KW-0812">Transmembrane</keyword>
<dbReference type="OrthoDB" id="2686513at2759"/>
<feature type="transmembrane region" description="Helical" evidence="1">
    <location>
        <begin position="23"/>
        <end position="42"/>
    </location>
</feature>
<evidence type="ECO:0000313" key="3">
    <source>
        <dbReference type="Proteomes" id="UP000703269"/>
    </source>
</evidence>